<dbReference type="Proteomes" id="UP000478064">
    <property type="component" value="Unassembled WGS sequence"/>
</dbReference>
<dbReference type="EMBL" id="WIWI01000035">
    <property type="protein sequence ID" value="MQT90305.1"/>
    <property type="molecule type" value="Genomic_DNA"/>
</dbReference>
<proteinExistence type="predicted"/>
<organism evidence="2 3">
    <name type="scientific">Pseudomonas helleri</name>
    <dbReference type="NCBI Taxonomy" id="1608996"/>
    <lineage>
        <taxon>Bacteria</taxon>
        <taxon>Pseudomonadati</taxon>
        <taxon>Pseudomonadota</taxon>
        <taxon>Gammaproteobacteria</taxon>
        <taxon>Pseudomonadales</taxon>
        <taxon>Pseudomonadaceae</taxon>
        <taxon>Pseudomonas</taxon>
    </lineage>
</organism>
<dbReference type="AlphaFoldDB" id="A0A6L5HV96"/>
<sequence>MSFDIERFIAGNGLGPWADLGPTDVQKEGTYRRGYHQAMAEVMVLLSNGEQLTAEILTEWVEGDGMKWRKDVPLDRHILAPALIKPIS</sequence>
<evidence type="ECO:0000313" key="3">
    <source>
        <dbReference type="Proteomes" id="UP000478064"/>
    </source>
</evidence>
<accession>A0A6L5HV96</accession>
<name>A0A6L5HV96_9PSED</name>
<evidence type="ECO:0000313" key="4">
    <source>
        <dbReference type="Proteomes" id="UP000489190"/>
    </source>
</evidence>
<dbReference type="EMBL" id="WIVU01000035">
    <property type="protein sequence ID" value="MQU07292.1"/>
    <property type="molecule type" value="Genomic_DNA"/>
</dbReference>
<reference evidence="3 4" key="1">
    <citation type="submission" date="2019-10" db="EMBL/GenBank/DDBJ databases">
        <title>Evaluation of single-gene subtyping targets for Pseudomonas.</title>
        <authorList>
            <person name="Reichler S.J."/>
            <person name="Orsi R.H."/>
            <person name="Wiedmann M."/>
            <person name="Martin N.H."/>
            <person name="Murphy S.I."/>
        </authorList>
    </citation>
    <scope>NUCLEOTIDE SEQUENCE [LARGE SCALE GENOMIC DNA]</scope>
    <source>
        <strain evidence="2 3">FSL R10-1637</strain>
        <strain evidence="1 4">FSL R10-3254</strain>
    </source>
</reference>
<comment type="caution">
    <text evidence="2">The sequence shown here is derived from an EMBL/GenBank/DDBJ whole genome shotgun (WGS) entry which is preliminary data.</text>
</comment>
<gene>
    <name evidence="2" type="ORF">GHO27_16515</name>
    <name evidence="1" type="ORF">GHO39_14350</name>
</gene>
<protein>
    <submittedName>
        <fullName evidence="2">Uncharacterized protein</fullName>
    </submittedName>
</protein>
<evidence type="ECO:0000313" key="2">
    <source>
        <dbReference type="EMBL" id="MQU07292.1"/>
    </source>
</evidence>
<dbReference type="Proteomes" id="UP000489190">
    <property type="component" value="Unassembled WGS sequence"/>
</dbReference>
<evidence type="ECO:0000313" key="1">
    <source>
        <dbReference type="EMBL" id="MQT90305.1"/>
    </source>
</evidence>